<organism evidence="1 2">
    <name type="scientific">Roseibium aggregatum</name>
    <dbReference type="NCBI Taxonomy" id="187304"/>
    <lineage>
        <taxon>Bacteria</taxon>
        <taxon>Pseudomonadati</taxon>
        <taxon>Pseudomonadota</taxon>
        <taxon>Alphaproteobacteria</taxon>
        <taxon>Hyphomicrobiales</taxon>
        <taxon>Stappiaceae</taxon>
        <taxon>Roseibium</taxon>
    </lineage>
</organism>
<accession>A0A0M6YEN9</accession>
<sequence length="128" mass="14450">MRHHWRTQNRIHQGFVHVDANKKRLLQKPGDLIARGVEDVRELAFCSVLAVHPLGKGAADLRLSREGRTIDVIQRAQARFQLGGHVERGMKIVVHILIERFAKHGLQDQPHPVPGGLVGEIDIERIES</sequence>
<name>A0A0M6YEN9_9HYPH</name>
<evidence type="ECO:0000313" key="1">
    <source>
        <dbReference type="EMBL" id="CTQ47727.1"/>
    </source>
</evidence>
<dbReference type="Proteomes" id="UP000048926">
    <property type="component" value="Unassembled WGS sequence"/>
</dbReference>
<reference evidence="2" key="1">
    <citation type="submission" date="2015-07" db="EMBL/GenBank/DDBJ databases">
        <authorList>
            <person name="Rodrigo-Torres Lidia"/>
            <person name="Arahal R.David."/>
        </authorList>
    </citation>
    <scope>NUCLEOTIDE SEQUENCE [LARGE SCALE GENOMIC DNA]</scope>
    <source>
        <strain evidence="2">CECT 4801</strain>
    </source>
</reference>
<protein>
    <submittedName>
        <fullName evidence="1">Uncharacterized protein</fullName>
    </submittedName>
</protein>
<dbReference type="EMBL" id="CXST01000019">
    <property type="protein sequence ID" value="CTQ47727.1"/>
    <property type="molecule type" value="Genomic_DNA"/>
</dbReference>
<evidence type="ECO:0000313" key="2">
    <source>
        <dbReference type="Proteomes" id="UP000048926"/>
    </source>
</evidence>
<keyword evidence="2" id="KW-1185">Reference proteome</keyword>
<proteinExistence type="predicted"/>
<gene>
    <name evidence="1" type="ORF">LAL4801_06196</name>
</gene>
<dbReference type="AlphaFoldDB" id="A0A0M6YEN9"/>